<dbReference type="AlphaFoldDB" id="A0A285HF10"/>
<dbReference type="InterPro" id="IPR005148">
    <property type="entry name" value="Arg-tRNA-synth_N"/>
</dbReference>
<keyword evidence="5 9" id="KW-0067">ATP-binding</keyword>
<dbReference type="InterPro" id="IPR014729">
    <property type="entry name" value="Rossmann-like_a/b/a_fold"/>
</dbReference>
<dbReference type="InterPro" id="IPR035684">
    <property type="entry name" value="ArgRS_core"/>
</dbReference>
<dbReference type="InterPro" id="IPR009080">
    <property type="entry name" value="tRNAsynth_Ia_anticodon-bd"/>
</dbReference>
<dbReference type="EMBL" id="OBDY01000004">
    <property type="protein sequence ID" value="SNY34310.1"/>
    <property type="molecule type" value="Genomic_DNA"/>
</dbReference>
<evidence type="ECO:0000313" key="13">
    <source>
        <dbReference type="EMBL" id="SNY34310.1"/>
    </source>
</evidence>
<dbReference type="SMART" id="SM00836">
    <property type="entry name" value="DALR_1"/>
    <property type="match status" value="1"/>
</dbReference>
<evidence type="ECO:0000256" key="3">
    <source>
        <dbReference type="ARBA" id="ARBA00022598"/>
    </source>
</evidence>
<dbReference type="InterPro" id="IPR008909">
    <property type="entry name" value="DALR_anticod-bd"/>
</dbReference>
<keyword evidence="14" id="KW-1185">Reference proteome</keyword>
<comment type="subcellular location">
    <subcellularLocation>
        <location evidence="9">Cytoplasm</location>
    </subcellularLocation>
</comment>
<proteinExistence type="inferred from homology"/>
<feature type="domain" description="DALR anticodon binding" evidence="11">
    <location>
        <begin position="427"/>
        <end position="538"/>
    </location>
</feature>
<evidence type="ECO:0000256" key="2">
    <source>
        <dbReference type="ARBA" id="ARBA00022490"/>
    </source>
</evidence>
<dbReference type="PANTHER" id="PTHR11956:SF5">
    <property type="entry name" value="ARGININE--TRNA LIGASE, CYTOPLASMIC"/>
    <property type="match status" value="1"/>
</dbReference>
<gene>
    <name evidence="9" type="primary">argS</name>
    <name evidence="13" type="ORF">SAMN05421748_104260</name>
</gene>
<dbReference type="EC" id="6.1.1.19" evidence="9"/>
<dbReference type="GO" id="GO:0005524">
    <property type="term" value="F:ATP binding"/>
    <property type="evidence" value="ECO:0007669"/>
    <property type="project" value="UniProtKB-UniRule"/>
</dbReference>
<dbReference type="HAMAP" id="MF_00123">
    <property type="entry name" value="Arg_tRNA_synth"/>
    <property type="match status" value="1"/>
</dbReference>
<dbReference type="SUPFAM" id="SSF47323">
    <property type="entry name" value="Anticodon-binding domain of a subclass of class I aminoacyl-tRNA synthetases"/>
    <property type="match status" value="1"/>
</dbReference>
<comment type="similarity">
    <text evidence="1 9 10">Belongs to the class-I aminoacyl-tRNA synthetase family.</text>
</comment>
<feature type="domain" description="Arginyl tRNA synthetase N-terminal" evidence="12">
    <location>
        <begin position="5"/>
        <end position="83"/>
    </location>
</feature>
<evidence type="ECO:0000256" key="9">
    <source>
        <dbReference type="HAMAP-Rule" id="MF_00123"/>
    </source>
</evidence>
<dbReference type="SUPFAM" id="SSF52374">
    <property type="entry name" value="Nucleotidylyl transferase"/>
    <property type="match status" value="1"/>
</dbReference>
<protein>
    <recommendedName>
        <fullName evidence="9">Arginine--tRNA ligase</fullName>
        <ecNumber evidence="9">6.1.1.19</ecNumber>
    </recommendedName>
    <alternativeName>
        <fullName evidence="9">Arginyl-tRNA synthetase</fullName>
        <shortName evidence="9">ArgRS</shortName>
    </alternativeName>
</protein>
<evidence type="ECO:0000256" key="8">
    <source>
        <dbReference type="ARBA" id="ARBA00049339"/>
    </source>
</evidence>
<evidence type="ECO:0000313" key="14">
    <source>
        <dbReference type="Proteomes" id="UP000219612"/>
    </source>
</evidence>
<organism evidence="13 14">
    <name type="scientific">Paractinoplanes atraurantiacus</name>
    <dbReference type="NCBI Taxonomy" id="1036182"/>
    <lineage>
        <taxon>Bacteria</taxon>
        <taxon>Bacillati</taxon>
        <taxon>Actinomycetota</taxon>
        <taxon>Actinomycetes</taxon>
        <taxon>Micromonosporales</taxon>
        <taxon>Micromonosporaceae</taxon>
        <taxon>Paractinoplanes</taxon>
    </lineage>
</organism>
<dbReference type="SUPFAM" id="SSF55190">
    <property type="entry name" value="Arginyl-tRNA synthetase (ArgRS), N-terminal 'additional' domain"/>
    <property type="match status" value="1"/>
</dbReference>
<dbReference type="Pfam" id="PF05746">
    <property type="entry name" value="DALR_1"/>
    <property type="match status" value="1"/>
</dbReference>
<feature type="short sequence motif" description="'HIGH' region" evidence="9">
    <location>
        <begin position="111"/>
        <end position="121"/>
    </location>
</feature>
<dbReference type="Pfam" id="PF00750">
    <property type="entry name" value="tRNA-synt_1d"/>
    <property type="match status" value="1"/>
</dbReference>
<dbReference type="NCBIfam" id="TIGR00456">
    <property type="entry name" value="argS"/>
    <property type="match status" value="1"/>
</dbReference>
<dbReference type="Gene3D" id="3.40.50.620">
    <property type="entry name" value="HUPs"/>
    <property type="match status" value="1"/>
</dbReference>
<dbReference type="PROSITE" id="PS00178">
    <property type="entry name" value="AA_TRNA_LIGASE_I"/>
    <property type="match status" value="1"/>
</dbReference>
<dbReference type="Gene3D" id="1.10.730.10">
    <property type="entry name" value="Isoleucyl-tRNA Synthetase, Domain 1"/>
    <property type="match status" value="1"/>
</dbReference>
<comment type="subunit">
    <text evidence="9">Monomer.</text>
</comment>
<evidence type="ECO:0000256" key="7">
    <source>
        <dbReference type="ARBA" id="ARBA00023146"/>
    </source>
</evidence>
<dbReference type="GO" id="GO:0006420">
    <property type="term" value="P:arginyl-tRNA aminoacylation"/>
    <property type="evidence" value="ECO:0007669"/>
    <property type="project" value="UniProtKB-UniRule"/>
</dbReference>
<keyword evidence="7 9" id="KW-0030">Aminoacyl-tRNA synthetase</keyword>
<dbReference type="PRINTS" id="PR01038">
    <property type="entry name" value="TRNASYNTHARG"/>
</dbReference>
<dbReference type="InterPro" id="IPR036695">
    <property type="entry name" value="Arg-tRNA-synth_N_sf"/>
</dbReference>
<sequence length="538" mass="57777">MGLVMNVEALLTARLAAAFEAVAGRPVDPLVRASQHADFQSGVALGLAKELGRPPRDIAAEAMKKAGMAGVEVSGPGFLNITLDDEVIKGAPPEVPLTEHPERIVIDYSGPNVAKELHVGHLRSTIIGDALARLLEATGHDVVRVNHLGDWGTQFGMLIEYMAGNDHGQATIGDLTEFYRRARVRFDGDEDFRTRARLRVVALQSGDPTSRALWQRLVAQSEQSFVDSYARLGIGLAPGDFVGESFYQPMLAGVVDELTAKGLLVESEGALCAFPPGEIGRDGRPLPLIVRKSDGGFGYAATDLAALRFRVQELKASRLLYVVGTPQKQHFRMVFAVARAAGWLDGVEPEHIDFGSILGADGKMLKTRAGDTVKLGDLLDEAAAQATSPAIGVGAIKYADLAGDRRSDYLFDWDRMLAATGNTGPYLQYAVARIRSLIAKATTAPGPVKVTDPAERRLALTLLGFEPAVLAAAEGREPHRLAVYLHDLAVAFTTFYEKCPILKSEGDVRASRLTLAERTGQTLTLGLDLLGIPVPDVM</sequence>
<evidence type="ECO:0000256" key="6">
    <source>
        <dbReference type="ARBA" id="ARBA00022917"/>
    </source>
</evidence>
<evidence type="ECO:0000256" key="10">
    <source>
        <dbReference type="RuleBase" id="RU363038"/>
    </source>
</evidence>
<dbReference type="CDD" id="cd00671">
    <property type="entry name" value="ArgRS_core"/>
    <property type="match status" value="1"/>
</dbReference>
<evidence type="ECO:0000259" key="11">
    <source>
        <dbReference type="SMART" id="SM00836"/>
    </source>
</evidence>
<accession>A0A285HF10</accession>
<keyword evidence="2 9" id="KW-0963">Cytoplasm</keyword>
<dbReference type="Pfam" id="PF03485">
    <property type="entry name" value="Arg_tRNA_synt_N"/>
    <property type="match status" value="1"/>
</dbReference>
<dbReference type="GO" id="GO:0005737">
    <property type="term" value="C:cytoplasm"/>
    <property type="evidence" value="ECO:0007669"/>
    <property type="project" value="UniProtKB-SubCell"/>
</dbReference>
<name>A0A285HF10_9ACTN</name>
<evidence type="ECO:0000259" key="12">
    <source>
        <dbReference type="SMART" id="SM01016"/>
    </source>
</evidence>
<dbReference type="PANTHER" id="PTHR11956">
    <property type="entry name" value="ARGINYL-TRNA SYNTHETASE"/>
    <property type="match status" value="1"/>
</dbReference>
<dbReference type="InterPro" id="IPR001278">
    <property type="entry name" value="Arg-tRNA-ligase"/>
</dbReference>
<evidence type="ECO:0000256" key="4">
    <source>
        <dbReference type="ARBA" id="ARBA00022741"/>
    </source>
</evidence>
<keyword evidence="4 9" id="KW-0547">Nucleotide-binding</keyword>
<dbReference type="InterPro" id="IPR001412">
    <property type="entry name" value="aa-tRNA-synth_I_CS"/>
</dbReference>
<keyword evidence="6 9" id="KW-0648">Protein biosynthesis</keyword>
<evidence type="ECO:0000256" key="5">
    <source>
        <dbReference type="ARBA" id="ARBA00022840"/>
    </source>
</evidence>
<dbReference type="GO" id="GO:0004814">
    <property type="term" value="F:arginine-tRNA ligase activity"/>
    <property type="evidence" value="ECO:0007669"/>
    <property type="project" value="UniProtKB-UniRule"/>
</dbReference>
<keyword evidence="3 9" id="KW-0436">Ligase</keyword>
<comment type="catalytic activity">
    <reaction evidence="8 9">
        <text>tRNA(Arg) + L-arginine + ATP = L-arginyl-tRNA(Arg) + AMP + diphosphate</text>
        <dbReference type="Rhea" id="RHEA:20301"/>
        <dbReference type="Rhea" id="RHEA-COMP:9658"/>
        <dbReference type="Rhea" id="RHEA-COMP:9673"/>
        <dbReference type="ChEBI" id="CHEBI:30616"/>
        <dbReference type="ChEBI" id="CHEBI:32682"/>
        <dbReference type="ChEBI" id="CHEBI:33019"/>
        <dbReference type="ChEBI" id="CHEBI:78442"/>
        <dbReference type="ChEBI" id="CHEBI:78513"/>
        <dbReference type="ChEBI" id="CHEBI:456215"/>
        <dbReference type="EC" id="6.1.1.19"/>
    </reaction>
</comment>
<dbReference type="Gene3D" id="3.30.1360.70">
    <property type="entry name" value="Arginyl tRNA synthetase N-terminal domain"/>
    <property type="match status" value="1"/>
</dbReference>
<evidence type="ECO:0000256" key="1">
    <source>
        <dbReference type="ARBA" id="ARBA00005594"/>
    </source>
</evidence>
<dbReference type="FunFam" id="3.40.50.620:FF:000116">
    <property type="entry name" value="Arginine--tRNA ligase"/>
    <property type="match status" value="1"/>
</dbReference>
<dbReference type="Proteomes" id="UP000219612">
    <property type="component" value="Unassembled WGS sequence"/>
</dbReference>
<reference evidence="13 14" key="1">
    <citation type="submission" date="2017-09" db="EMBL/GenBank/DDBJ databases">
        <authorList>
            <person name="Ehlers B."/>
            <person name="Leendertz F.H."/>
        </authorList>
    </citation>
    <scope>NUCLEOTIDE SEQUENCE [LARGE SCALE GENOMIC DNA]</scope>
    <source>
        <strain evidence="13 14">CGMCC 4.6857</strain>
    </source>
</reference>
<dbReference type="SMART" id="SM01016">
    <property type="entry name" value="Arg_tRNA_synt_N"/>
    <property type="match status" value="1"/>
</dbReference>